<feature type="repeat" description="TPR" evidence="4">
    <location>
        <begin position="115"/>
        <end position="148"/>
    </location>
</feature>
<gene>
    <name evidence="5" type="ORF">CALMAC_LOCUS1230</name>
</gene>
<feature type="repeat" description="TPR" evidence="4">
    <location>
        <begin position="81"/>
        <end position="114"/>
    </location>
</feature>
<comment type="similarity">
    <text evidence="3">Belongs to the TTC27 family.</text>
</comment>
<evidence type="ECO:0008006" key="7">
    <source>
        <dbReference type="Google" id="ProtNLM"/>
    </source>
</evidence>
<dbReference type="AlphaFoldDB" id="A0A653BIA9"/>
<sequence>MKDKATQVIIKRLEVEPTVKLWCLLGDATDDVACYEKAWEMSKRRSHRAQRHWGNFFFSKKQYEECIPHLEKSVSINPLQANVWFRLGYAASETENWQKAATAYRRYTTLEPDGFEAWNNLAQAYIHLGNKRSAHQALSEALRCNFENWKVWENLMMVSCDVYNFSDVLRAYHMLLDLKDNYLNIEV</sequence>
<keyword evidence="6" id="KW-1185">Reference proteome</keyword>
<dbReference type="EMBL" id="CAACVG010001418">
    <property type="protein sequence ID" value="VEN35281.1"/>
    <property type="molecule type" value="Genomic_DNA"/>
</dbReference>
<dbReference type="SUPFAM" id="SSF48452">
    <property type="entry name" value="TPR-like"/>
    <property type="match status" value="1"/>
</dbReference>
<evidence type="ECO:0000313" key="5">
    <source>
        <dbReference type="EMBL" id="VEN35281.1"/>
    </source>
</evidence>
<evidence type="ECO:0000256" key="1">
    <source>
        <dbReference type="ARBA" id="ARBA00022737"/>
    </source>
</evidence>
<evidence type="ECO:0000313" key="6">
    <source>
        <dbReference type="Proteomes" id="UP000410492"/>
    </source>
</evidence>
<name>A0A653BIA9_CALMS</name>
<dbReference type="Pfam" id="PF13181">
    <property type="entry name" value="TPR_8"/>
    <property type="match status" value="1"/>
</dbReference>
<dbReference type="InterPro" id="IPR044244">
    <property type="entry name" value="TTC27/Emw1"/>
</dbReference>
<dbReference type="PROSITE" id="PS50005">
    <property type="entry name" value="TPR"/>
    <property type="match status" value="2"/>
</dbReference>
<dbReference type="SMART" id="SM00028">
    <property type="entry name" value="TPR"/>
    <property type="match status" value="3"/>
</dbReference>
<keyword evidence="2 4" id="KW-0802">TPR repeat</keyword>
<dbReference type="PANTHER" id="PTHR16193:SF0">
    <property type="entry name" value="TETRATRICOPEPTIDE REPEAT PROTEIN 27"/>
    <property type="match status" value="1"/>
</dbReference>
<accession>A0A653BIA9</accession>
<dbReference type="Gene3D" id="1.25.40.10">
    <property type="entry name" value="Tetratricopeptide repeat domain"/>
    <property type="match status" value="1"/>
</dbReference>
<evidence type="ECO:0000256" key="3">
    <source>
        <dbReference type="ARBA" id="ARBA00024020"/>
    </source>
</evidence>
<keyword evidence="1" id="KW-0677">Repeat</keyword>
<dbReference type="PANTHER" id="PTHR16193">
    <property type="entry name" value="TETRATRICOPEPTIDE REPEAT PROTEIN 27"/>
    <property type="match status" value="1"/>
</dbReference>
<evidence type="ECO:0000256" key="4">
    <source>
        <dbReference type="PROSITE-ProRule" id="PRU00339"/>
    </source>
</evidence>
<evidence type="ECO:0000256" key="2">
    <source>
        <dbReference type="ARBA" id="ARBA00022803"/>
    </source>
</evidence>
<feature type="non-terminal residue" evidence="5">
    <location>
        <position position="187"/>
    </location>
</feature>
<organism evidence="5 6">
    <name type="scientific">Callosobruchus maculatus</name>
    <name type="common">Southern cowpea weevil</name>
    <name type="synonym">Pulse bruchid</name>
    <dbReference type="NCBI Taxonomy" id="64391"/>
    <lineage>
        <taxon>Eukaryota</taxon>
        <taxon>Metazoa</taxon>
        <taxon>Ecdysozoa</taxon>
        <taxon>Arthropoda</taxon>
        <taxon>Hexapoda</taxon>
        <taxon>Insecta</taxon>
        <taxon>Pterygota</taxon>
        <taxon>Neoptera</taxon>
        <taxon>Endopterygota</taxon>
        <taxon>Coleoptera</taxon>
        <taxon>Polyphaga</taxon>
        <taxon>Cucujiformia</taxon>
        <taxon>Chrysomeloidea</taxon>
        <taxon>Chrysomelidae</taxon>
        <taxon>Bruchinae</taxon>
        <taxon>Bruchini</taxon>
        <taxon>Callosobruchus</taxon>
    </lineage>
</organism>
<reference evidence="5 6" key="1">
    <citation type="submission" date="2019-01" db="EMBL/GenBank/DDBJ databases">
        <authorList>
            <person name="Sayadi A."/>
        </authorList>
    </citation>
    <scope>NUCLEOTIDE SEQUENCE [LARGE SCALE GENOMIC DNA]</scope>
</reference>
<dbReference type="InterPro" id="IPR011990">
    <property type="entry name" value="TPR-like_helical_dom_sf"/>
</dbReference>
<proteinExistence type="inferred from homology"/>
<dbReference type="Proteomes" id="UP000410492">
    <property type="component" value="Unassembled WGS sequence"/>
</dbReference>
<protein>
    <recommendedName>
        <fullName evidence="7">Tetratricopeptide repeat protein</fullName>
    </recommendedName>
</protein>
<dbReference type="InterPro" id="IPR019734">
    <property type="entry name" value="TPR_rpt"/>
</dbReference>
<dbReference type="OrthoDB" id="1936594at2759"/>
<dbReference type="Pfam" id="PF13432">
    <property type="entry name" value="TPR_16"/>
    <property type="match status" value="1"/>
</dbReference>